<evidence type="ECO:0000313" key="7">
    <source>
        <dbReference type="EMBL" id="CAB4198947.1"/>
    </source>
</evidence>
<organism evidence="3">
    <name type="scientific">uncultured Caudovirales phage</name>
    <dbReference type="NCBI Taxonomy" id="2100421"/>
    <lineage>
        <taxon>Viruses</taxon>
        <taxon>Duplodnaviria</taxon>
        <taxon>Heunggongvirae</taxon>
        <taxon>Uroviricota</taxon>
        <taxon>Caudoviricetes</taxon>
        <taxon>Peduoviridae</taxon>
        <taxon>Maltschvirus</taxon>
        <taxon>Maltschvirus maltsch</taxon>
    </lineage>
</organism>
<evidence type="ECO:0000313" key="4">
    <source>
        <dbReference type="EMBL" id="CAB4177268.1"/>
    </source>
</evidence>
<dbReference type="EMBL" id="LR797387">
    <property type="protein sequence ID" value="CAB4212287.1"/>
    <property type="molecule type" value="Genomic_DNA"/>
</dbReference>
<dbReference type="EMBL" id="LR796949">
    <property type="protein sequence ID" value="CAB4177268.1"/>
    <property type="molecule type" value="Genomic_DNA"/>
</dbReference>
<feature type="region of interest" description="Disordered" evidence="1">
    <location>
        <begin position="38"/>
        <end position="71"/>
    </location>
</feature>
<sequence>MAKGSRIAWNPTTRKAYGSTSNFYARLIVQIQDAQREQFESQSAAPDSCVSEFEHNLRSESAAESYGGDFQ</sequence>
<dbReference type="EMBL" id="LR796449">
    <property type="protein sequence ID" value="CAB4145406.1"/>
    <property type="molecule type" value="Genomic_DNA"/>
</dbReference>
<dbReference type="EMBL" id="LR797275">
    <property type="protein sequence ID" value="CAB4198947.1"/>
    <property type="molecule type" value="Genomic_DNA"/>
</dbReference>
<dbReference type="EMBL" id="LR797095">
    <property type="protein sequence ID" value="CAB4186422.1"/>
    <property type="molecule type" value="Genomic_DNA"/>
</dbReference>
<dbReference type="EMBL" id="LR796856">
    <property type="protein sequence ID" value="CAB4170334.1"/>
    <property type="molecule type" value="Genomic_DNA"/>
</dbReference>
<evidence type="ECO:0000313" key="8">
    <source>
        <dbReference type="EMBL" id="CAB4212287.1"/>
    </source>
</evidence>
<name>A0A6J5PS65_9CAUD</name>
<evidence type="ECO:0000313" key="5">
    <source>
        <dbReference type="EMBL" id="CAB4183157.1"/>
    </source>
</evidence>
<proteinExistence type="predicted"/>
<accession>A0A6J5PS65</accession>
<evidence type="ECO:0000313" key="3">
    <source>
        <dbReference type="EMBL" id="CAB4170334.1"/>
    </source>
</evidence>
<protein>
    <submittedName>
        <fullName evidence="3">Uncharacterized protein</fullName>
    </submittedName>
</protein>
<evidence type="ECO:0000256" key="1">
    <source>
        <dbReference type="SAM" id="MobiDB-lite"/>
    </source>
</evidence>
<gene>
    <name evidence="5" type="ORF">UFOVP1088_42</name>
    <name evidence="6" type="ORF">UFOVP1149_21</name>
    <name evidence="7" type="ORF">UFOVP1330_8</name>
    <name evidence="8" type="ORF">UFOVP1441_2</name>
    <name evidence="2" type="ORF">UFOVP486_9</name>
    <name evidence="3" type="ORF">UFOVP911_41</name>
    <name evidence="4" type="ORF">UFOVP997_11</name>
</gene>
<evidence type="ECO:0000313" key="6">
    <source>
        <dbReference type="EMBL" id="CAB4186422.1"/>
    </source>
</evidence>
<reference evidence="3" key="1">
    <citation type="submission" date="2020-05" db="EMBL/GenBank/DDBJ databases">
        <authorList>
            <person name="Chiriac C."/>
            <person name="Salcher M."/>
            <person name="Ghai R."/>
            <person name="Kavagutti S V."/>
        </authorList>
    </citation>
    <scope>NUCLEOTIDE SEQUENCE</scope>
</reference>
<evidence type="ECO:0000313" key="2">
    <source>
        <dbReference type="EMBL" id="CAB4145406.1"/>
    </source>
</evidence>
<dbReference type="EMBL" id="LR797028">
    <property type="protein sequence ID" value="CAB4183157.1"/>
    <property type="molecule type" value="Genomic_DNA"/>
</dbReference>